<dbReference type="KEGG" id="bbel:109479334"/>
<name>A0A6P4ZRY0_BRABE</name>
<evidence type="ECO:0000313" key="3">
    <source>
        <dbReference type="Proteomes" id="UP000515135"/>
    </source>
</evidence>
<reference evidence="4" key="1">
    <citation type="submission" date="2025-08" db="UniProtKB">
        <authorList>
            <consortium name="RefSeq"/>
        </authorList>
    </citation>
    <scope>IDENTIFICATION</scope>
    <source>
        <tissue evidence="4">Gonad</tissue>
    </source>
</reference>
<evidence type="ECO:0000313" key="4">
    <source>
        <dbReference type="RefSeq" id="XP_019636844.1"/>
    </source>
</evidence>
<keyword evidence="2" id="KW-0812">Transmembrane</keyword>
<keyword evidence="3" id="KW-1185">Reference proteome</keyword>
<dbReference type="Proteomes" id="UP000515135">
    <property type="component" value="Unplaced"/>
</dbReference>
<dbReference type="AlphaFoldDB" id="A0A6P4ZRY0"/>
<evidence type="ECO:0000256" key="2">
    <source>
        <dbReference type="SAM" id="Phobius"/>
    </source>
</evidence>
<keyword evidence="2" id="KW-0472">Membrane</keyword>
<feature type="transmembrane region" description="Helical" evidence="2">
    <location>
        <begin position="12"/>
        <end position="36"/>
    </location>
</feature>
<accession>A0A6P4ZRY0</accession>
<dbReference type="RefSeq" id="XP_019636844.1">
    <property type="nucleotide sequence ID" value="XM_019781285.1"/>
</dbReference>
<gene>
    <name evidence="4" type="primary">LOC109479334</name>
</gene>
<dbReference type="GeneID" id="109479334"/>
<protein>
    <submittedName>
        <fullName evidence="4">Uncharacterized protein LOC109479334</fullName>
    </submittedName>
</protein>
<keyword evidence="2" id="KW-1133">Transmembrane helix</keyword>
<feature type="compositionally biased region" description="Acidic residues" evidence="1">
    <location>
        <begin position="177"/>
        <end position="187"/>
    </location>
</feature>
<proteinExistence type="predicted"/>
<evidence type="ECO:0000256" key="1">
    <source>
        <dbReference type="SAM" id="MobiDB-lite"/>
    </source>
</evidence>
<dbReference type="OrthoDB" id="10434020at2759"/>
<sequence>MRAVAVGNPSPAALIAVSVVAGVAIVLAVAVSILYIGSRLELRKIQDAKTQLGRDGSYKSIPEHQYETIPDTVRGPLPIPAARVPPLVRHTDIELQARATGPGMGRQGEGEGGRKRRHQMAKNTRGGPRDTNAGGPTKGRPIGGMHHSPRPGGARVPAGSPWTLEPDYDTTRGYVFENDDESETDVE</sequence>
<feature type="region of interest" description="Disordered" evidence="1">
    <location>
        <begin position="100"/>
        <end position="187"/>
    </location>
</feature>
<organism evidence="3 4">
    <name type="scientific">Branchiostoma belcheri</name>
    <name type="common">Amphioxus</name>
    <dbReference type="NCBI Taxonomy" id="7741"/>
    <lineage>
        <taxon>Eukaryota</taxon>
        <taxon>Metazoa</taxon>
        <taxon>Chordata</taxon>
        <taxon>Cephalochordata</taxon>
        <taxon>Leptocardii</taxon>
        <taxon>Amphioxiformes</taxon>
        <taxon>Branchiostomatidae</taxon>
        <taxon>Branchiostoma</taxon>
    </lineage>
</organism>